<feature type="domain" description="Tetrapyrrole biosynthesis uroporphyrinogen III synthase" evidence="10">
    <location>
        <begin position="359"/>
        <end position="551"/>
    </location>
</feature>
<proteinExistence type="inferred from homology"/>
<keyword evidence="3 8" id="KW-0489">Methyltransferase</keyword>
<reference evidence="11" key="1">
    <citation type="journal article" date="2018" name="Int. J. Syst. Evol. Microbiol.">
        <title>Carboxylicivirga sediminis sp. nov., isolated from coastal sediment.</title>
        <authorList>
            <person name="Wang F.Q."/>
            <person name="Ren L.H."/>
            <person name="Zou R.J."/>
            <person name="Sun Y.Z."/>
            <person name="Liu X.J."/>
            <person name="Jiang F."/>
            <person name="Liu L.J."/>
        </authorList>
    </citation>
    <scope>NUCLEOTIDE SEQUENCE</scope>
    <source>
        <strain evidence="11">JR1</strain>
    </source>
</reference>
<dbReference type="Proteomes" id="UP000679220">
    <property type="component" value="Unassembled WGS sequence"/>
</dbReference>
<evidence type="ECO:0000313" key="11">
    <source>
        <dbReference type="EMBL" id="MBR8534230.1"/>
    </source>
</evidence>
<comment type="caution">
    <text evidence="11">The sequence shown here is derived from an EMBL/GenBank/DDBJ whole genome shotgun (WGS) entry which is preliminary data.</text>
</comment>
<comment type="pathway">
    <text evidence="7">Porphyrin-containing compound metabolism; siroheme biosynthesis; precorrin-2 from uroporphyrinogen III: step 1/1.</text>
</comment>
<evidence type="ECO:0000256" key="6">
    <source>
        <dbReference type="ARBA" id="ARBA00023244"/>
    </source>
</evidence>
<dbReference type="FunFam" id="3.40.1010.10:FF:000001">
    <property type="entry name" value="Siroheme synthase"/>
    <property type="match status" value="1"/>
</dbReference>
<keyword evidence="6" id="KW-0627">Porphyrin biosynthesis</keyword>
<dbReference type="InterPro" id="IPR036108">
    <property type="entry name" value="4pyrrol_syn_uPrphyn_synt_sf"/>
</dbReference>
<evidence type="ECO:0000256" key="7">
    <source>
        <dbReference type="ARBA" id="ARBA00025705"/>
    </source>
</evidence>
<dbReference type="InterPro" id="IPR035996">
    <property type="entry name" value="4pyrrol_Methylase_sf"/>
</dbReference>
<dbReference type="Gene3D" id="3.40.1010.10">
    <property type="entry name" value="Cobalt-precorrin-4 Transmethylase, Domain 1"/>
    <property type="match status" value="1"/>
</dbReference>
<sequence length="572" mass="63498">MMQIQVQVLAPVFNYIYHQLNAVLPKGTELIVSSHRYENRLDTQQMMTMLMKGVDCIVVSTDKVHYPIHEEVRVVAVLNNEADVLNPLLLLGLNQEKAQLFSQLEGDLRLRYGRVAIAGFGPGNPELLTIKTQRLIEEADIIFHDDLLDDAYLSAYKAEKVYVGKRKGKHSAHQETINELLFKAVLEGKKVLRLKGGDPLIFGRGGEEHHYLRQRLVDAEIVPGITSALAAAADAVVPLTSRGTSTSVAFTLGHDALYNQLPKADTLVFYMGASQQKPWARRLVKEGWPGSTPVVSVRNASLPDKEIRRYTLDELLTSETVLPAPALLLVGQSAGQNGYLPAKKWLYTGLDLKYFKEEGRVVHNPLTELQPLALDEKSTRLLQNINAFDRIVFASPYAVHHFIQAIFSLGLDTRVLYRNELTSIGASTSEALLQYGLNVKPASGGNSWQGIIEALKEAKVSNESVLLPCSDKGLAKLPKAIEGIGSHPYELKLYRSVLPSKAVRHNLGDFYGVVFTSPASVHHFFQLYGTIPAELVLRVRGNYTQKVLEEYVRQLSISNQVLVCKDASEVEV</sequence>
<dbReference type="InterPro" id="IPR014776">
    <property type="entry name" value="4pyrrole_Mease_sub2"/>
</dbReference>
<protein>
    <recommendedName>
        <fullName evidence="2">uroporphyrinogen-III C-methyltransferase</fullName>
        <ecNumber evidence="2">2.1.1.107</ecNumber>
    </recommendedName>
</protein>
<name>A0A941F2M2_9BACT</name>
<dbReference type="InterPro" id="IPR014777">
    <property type="entry name" value="4pyrrole_Mease_sub1"/>
</dbReference>
<keyword evidence="4 8" id="KW-0808">Transferase</keyword>
<dbReference type="GO" id="GO:0004851">
    <property type="term" value="F:uroporphyrin-III C-methyltransferase activity"/>
    <property type="evidence" value="ECO:0007669"/>
    <property type="project" value="UniProtKB-EC"/>
</dbReference>
<evidence type="ECO:0000259" key="10">
    <source>
        <dbReference type="Pfam" id="PF02602"/>
    </source>
</evidence>
<dbReference type="InterPro" id="IPR050161">
    <property type="entry name" value="Siro_Cobalamin_biosynth"/>
</dbReference>
<dbReference type="GO" id="GO:0019354">
    <property type="term" value="P:siroheme biosynthetic process"/>
    <property type="evidence" value="ECO:0007669"/>
    <property type="project" value="InterPro"/>
</dbReference>
<dbReference type="NCBIfam" id="TIGR01469">
    <property type="entry name" value="cobA_cysG_Cterm"/>
    <property type="match status" value="1"/>
</dbReference>
<dbReference type="CDD" id="cd06578">
    <property type="entry name" value="HemD"/>
    <property type="match status" value="1"/>
</dbReference>
<dbReference type="CDD" id="cd11642">
    <property type="entry name" value="SUMT"/>
    <property type="match status" value="1"/>
</dbReference>
<keyword evidence="12" id="KW-1185">Reference proteome</keyword>
<dbReference type="InterPro" id="IPR003043">
    <property type="entry name" value="Uropor_MeTrfase_CS"/>
</dbReference>
<evidence type="ECO:0000256" key="8">
    <source>
        <dbReference type="RuleBase" id="RU003960"/>
    </source>
</evidence>
<dbReference type="InterPro" id="IPR006366">
    <property type="entry name" value="CobA/CysG_C"/>
</dbReference>
<feature type="domain" description="Tetrapyrrole methylase" evidence="9">
    <location>
        <begin position="115"/>
        <end position="315"/>
    </location>
</feature>
<reference evidence="11" key="2">
    <citation type="submission" date="2021-04" db="EMBL/GenBank/DDBJ databases">
        <authorList>
            <person name="Zhang T."/>
            <person name="Zhang Y."/>
            <person name="Lu D."/>
            <person name="Zuo D."/>
            <person name="Du Z."/>
        </authorList>
    </citation>
    <scope>NUCLEOTIDE SEQUENCE</scope>
    <source>
        <strain evidence="11">JR1</strain>
    </source>
</reference>
<evidence type="ECO:0000313" key="12">
    <source>
        <dbReference type="Proteomes" id="UP000679220"/>
    </source>
</evidence>
<dbReference type="EMBL" id="JAGTAR010000001">
    <property type="protein sequence ID" value="MBR8534230.1"/>
    <property type="molecule type" value="Genomic_DNA"/>
</dbReference>
<keyword evidence="5" id="KW-0949">S-adenosyl-L-methionine</keyword>
<dbReference type="Gene3D" id="3.30.950.10">
    <property type="entry name" value="Methyltransferase, Cobalt-precorrin-4 Transmethylase, Domain 2"/>
    <property type="match status" value="1"/>
</dbReference>
<dbReference type="InterPro" id="IPR003754">
    <property type="entry name" value="4pyrrol_synth_uPrphyn_synth"/>
</dbReference>
<dbReference type="GO" id="GO:0032259">
    <property type="term" value="P:methylation"/>
    <property type="evidence" value="ECO:0007669"/>
    <property type="project" value="UniProtKB-KW"/>
</dbReference>
<dbReference type="NCBIfam" id="NF004790">
    <property type="entry name" value="PRK06136.1"/>
    <property type="match status" value="1"/>
</dbReference>
<organism evidence="11 12">
    <name type="scientific">Carboxylicivirga sediminis</name>
    <dbReference type="NCBI Taxonomy" id="2006564"/>
    <lineage>
        <taxon>Bacteria</taxon>
        <taxon>Pseudomonadati</taxon>
        <taxon>Bacteroidota</taxon>
        <taxon>Bacteroidia</taxon>
        <taxon>Marinilabiliales</taxon>
        <taxon>Marinilabiliaceae</taxon>
        <taxon>Carboxylicivirga</taxon>
    </lineage>
</organism>
<dbReference type="PROSITE" id="PS00840">
    <property type="entry name" value="SUMT_2"/>
    <property type="match status" value="1"/>
</dbReference>
<dbReference type="PANTHER" id="PTHR45790:SF3">
    <property type="entry name" value="S-ADENOSYL-L-METHIONINE-DEPENDENT UROPORPHYRINOGEN III METHYLTRANSFERASE, CHLOROPLASTIC"/>
    <property type="match status" value="1"/>
</dbReference>
<evidence type="ECO:0000256" key="3">
    <source>
        <dbReference type="ARBA" id="ARBA00022603"/>
    </source>
</evidence>
<dbReference type="PANTHER" id="PTHR45790">
    <property type="entry name" value="SIROHEME SYNTHASE-RELATED"/>
    <property type="match status" value="1"/>
</dbReference>
<dbReference type="AlphaFoldDB" id="A0A941F2M2"/>
<dbReference type="EC" id="2.1.1.107" evidence="2"/>
<evidence type="ECO:0000256" key="2">
    <source>
        <dbReference type="ARBA" id="ARBA00012162"/>
    </source>
</evidence>
<evidence type="ECO:0000259" key="9">
    <source>
        <dbReference type="Pfam" id="PF00590"/>
    </source>
</evidence>
<dbReference type="Pfam" id="PF00590">
    <property type="entry name" value="TP_methylase"/>
    <property type="match status" value="1"/>
</dbReference>
<dbReference type="Gene3D" id="3.40.50.10090">
    <property type="match status" value="2"/>
</dbReference>
<evidence type="ECO:0000256" key="1">
    <source>
        <dbReference type="ARBA" id="ARBA00005879"/>
    </source>
</evidence>
<dbReference type="GO" id="GO:0004852">
    <property type="term" value="F:uroporphyrinogen-III synthase activity"/>
    <property type="evidence" value="ECO:0007669"/>
    <property type="project" value="InterPro"/>
</dbReference>
<evidence type="ECO:0000256" key="5">
    <source>
        <dbReference type="ARBA" id="ARBA00022691"/>
    </source>
</evidence>
<dbReference type="SUPFAM" id="SSF69618">
    <property type="entry name" value="HemD-like"/>
    <property type="match status" value="1"/>
</dbReference>
<dbReference type="RefSeq" id="WP_212188131.1">
    <property type="nucleotide sequence ID" value="NZ_JAGTAR010000001.1"/>
</dbReference>
<dbReference type="InterPro" id="IPR000878">
    <property type="entry name" value="4pyrrol_Mease"/>
</dbReference>
<dbReference type="Pfam" id="PF02602">
    <property type="entry name" value="HEM4"/>
    <property type="match status" value="1"/>
</dbReference>
<comment type="similarity">
    <text evidence="1 8">Belongs to the precorrin methyltransferase family.</text>
</comment>
<dbReference type="SUPFAM" id="SSF53790">
    <property type="entry name" value="Tetrapyrrole methylase"/>
    <property type="match status" value="1"/>
</dbReference>
<accession>A0A941F2M2</accession>
<gene>
    <name evidence="11" type="primary">cobA</name>
    <name evidence="11" type="ORF">KDU71_01545</name>
</gene>
<evidence type="ECO:0000256" key="4">
    <source>
        <dbReference type="ARBA" id="ARBA00022679"/>
    </source>
</evidence>